<feature type="region of interest" description="Disordered" evidence="2">
    <location>
        <begin position="40"/>
        <end position="78"/>
    </location>
</feature>
<comment type="caution">
    <text evidence="1">Lacks conserved residue(s) required for the propagation of feature annotation.</text>
</comment>
<accession>A0A1I8Q190</accession>
<organism evidence="5 6">
    <name type="scientific">Stomoxys calcitrans</name>
    <name type="common">Stable fly</name>
    <name type="synonym">Conops calcitrans</name>
    <dbReference type="NCBI Taxonomy" id="35570"/>
    <lineage>
        <taxon>Eukaryota</taxon>
        <taxon>Metazoa</taxon>
        <taxon>Ecdysozoa</taxon>
        <taxon>Arthropoda</taxon>
        <taxon>Hexapoda</taxon>
        <taxon>Insecta</taxon>
        <taxon>Pterygota</taxon>
        <taxon>Neoptera</taxon>
        <taxon>Endopterygota</taxon>
        <taxon>Diptera</taxon>
        <taxon>Brachycera</taxon>
        <taxon>Muscomorpha</taxon>
        <taxon>Muscoidea</taxon>
        <taxon>Muscidae</taxon>
        <taxon>Stomoxys</taxon>
    </lineage>
</organism>
<dbReference type="PROSITE" id="PS00022">
    <property type="entry name" value="EGF_1"/>
    <property type="match status" value="1"/>
</dbReference>
<dbReference type="SUPFAM" id="SSF57196">
    <property type="entry name" value="EGF/Laminin"/>
    <property type="match status" value="1"/>
</dbReference>
<feature type="domain" description="EGF-like" evidence="4">
    <location>
        <begin position="86"/>
        <end position="130"/>
    </location>
</feature>
<dbReference type="PANTHER" id="PTHR12332:SF1">
    <property type="entry name" value="KEREN-RELATED"/>
    <property type="match status" value="1"/>
</dbReference>
<reference evidence="6" key="1">
    <citation type="submission" date="2015-05" db="EMBL/GenBank/DDBJ databases">
        <authorList>
            <person name="Wilson R.K."/>
            <person name="Warren W.C."/>
            <person name="Olafson P."/>
        </authorList>
    </citation>
    <scope>NUCLEOTIDE SEQUENCE [LARGE SCALE GENOMIC DNA]</scope>
    <source>
        <strain evidence="6">USDA</strain>
    </source>
</reference>
<keyword evidence="3" id="KW-1133">Transmembrane helix</keyword>
<feature type="disulfide bond" evidence="1">
    <location>
        <begin position="120"/>
        <end position="129"/>
    </location>
</feature>
<evidence type="ECO:0000259" key="4">
    <source>
        <dbReference type="PROSITE" id="PS50026"/>
    </source>
</evidence>
<dbReference type="InterPro" id="IPR043403">
    <property type="entry name" value="Gurken/Spitz"/>
</dbReference>
<dbReference type="PROSITE" id="PS50026">
    <property type="entry name" value="EGF_3"/>
    <property type="match status" value="1"/>
</dbReference>
<dbReference type="Gene3D" id="2.10.25.10">
    <property type="entry name" value="Laminin"/>
    <property type="match status" value="1"/>
</dbReference>
<dbReference type="KEGG" id="scac:106080480"/>
<dbReference type="PROSITE" id="PS01186">
    <property type="entry name" value="EGF_2"/>
    <property type="match status" value="1"/>
</dbReference>
<dbReference type="EnsemblMetazoa" id="SCAU012946-RB">
    <property type="protein sequence ID" value="SCAU012946-PB"/>
    <property type="gene ID" value="SCAU012946"/>
</dbReference>
<dbReference type="STRING" id="35570.A0A1I8Q190"/>
<protein>
    <recommendedName>
        <fullName evidence="4">EGF-like domain-containing protein</fullName>
    </recommendedName>
</protein>
<keyword evidence="1" id="KW-0245">EGF-like domain</keyword>
<dbReference type="GO" id="GO:0007173">
    <property type="term" value="P:epidermal growth factor receptor signaling pathway"/>
    <property type="evidence" value="ECO:0007669"/>
    <property type="project" value="InterPro"/>
</dbReference>
<dbReference type="OrthoDB" id="6233064at2759"/>
<keyword evidence="3" id="KW-0472">Membrane</keyword>
<name>A0A1I8Q190_STOCA</name>
<dbReference type="Proteomes" id="UP000095300">
    <property type="component" value="Unassembled WGS sequence"/>
</dbReference>
<dbReference type="PROSITE" id="PS51257">
    <property type="entry name" value="PROKAR_LIPOPROTEIN"/>
    <property type="match status" value="1"/>
</dbReference>
<dbReference type="AlphaFoldDB" id="A0A1I8Q190"/>
<dbReference type="VEuPathDB" id="VectorBase:SCAU012946"/>
<sequence length="274" mass="30262">MISVSRILFKLIRFVYLSSLMIFLLSLTPLSLACSSRSLPKPRPSSIAAPTSTKTPVTTTQRTTTTTASTTTTTTTTTSRPNITFPTFKCPGDYDAWYCLNEATCFTVKIGDAIMYNCECAIGFVGARCEFKDLDGSYQPKKPRPILEKASIASGATCILLFLLFVCLTLYLRYDQKASKLMVDDNEDGGGMFVAPPYQALAGSPTYGYNNCRFCTDKYCCSSNDFFNDSKFLLENAKRSSSGMNEGSVGGGSWFRQHIEAFPMGFTIKRFNKI</sequence>
<feature type="transmembrane region" description="Helical" evidence="3">
    <location>
        <begin position="152"/>
        <end position="172"/>
    </location>
</feature>
<dbReference type="GO" id="GO:0005154">
    <property type="term" value="F:epidermal growth factor receptor binding"/>
    <property type="evidence" value="ECO:0007669"/>
    <property type="project" value="InterPro"/>
</dbReference>
<dbReference type="EnsemblMetazoa" id="SCAU012946-RA">
    <property type="protein sequence ID" value="SCAU012946-PA"/>
    <property type="gene ID" value="SCAU012946"/>
</dbReference>
<gene>
    <name evidence="5" type="primary">106080480</name>
</gene>
<keyword evidence="1" id="KW-1015">Disulfide bond</keyword>
<evidence type="ECO:0000256" key="2">
    <source>
        <dbReference type="SAM" id="MobiDB-lite"/>
    </source>
</evidence>
<dbReference type="EnsemblMetazoa" id="SCAU012946-RD">
    <property type="protein sequence ID" value="SCAU012946-PD"/>
    <property type="gene ID" value="SCAU012946"/>
</dbReference>
<dbReference type="PANTHER" id="PTHR12332">
    <property type="entry name" value="KEREN-RELATED"/>
    <property type="match status" value="1"/>
</dbReference>
<proteinExistence type="predicted"/>
<keyword evidence="3" id="KW-0812">Transmembrane</keyword>
<dbReference type="Pfam" id="PF00008">
    <property type="entry name" value="EGF"/>
    <property type="match status" value="1"/>
</dbReference>
<evidence type="ECO:0000313" key="5">
    <source>
        <dbReference type="EnsemblMetazoa" id="SCAU012946-PD"/>
    </source>
</evidence>
<keyword evidence="6" id="KW-1185">Reference proteome</keyword>
<reference evidence="5" key="2">
    <citation type="submission" date="2020-05" db="UniProtKB">
        <authorList>
            <consortium name="EnsemblMetazoa"/>
        </authorList>
    </citation>
    <scope>IDENTIFICATION</scope>
    <source>
        <strain evidence="5">USDA</strain>
    </source>
</reference>
<evidence type="ECO:0000313" key="6">
    <source>
        <dbReference type="Proteomes" id="UP000095300"/>
    </source>
</evidence>
<dbReference type="GO" id="GO:0048018">
    <property type="term" value="F:receptor ligand activity"/>
    <property type="evidence" value="ECO:0007669"/>
    <property type="project" value="InterPro"/>
</dbReference>
<dbReference type="EnsemblMetazoa" id="SCAU012946-RC">
    <property type="protein sequence ID" value="SCAU012946-PC"/>
    <property type="gene ID" value="SCAU012946"/>
</dbReference>
<dbReference type="InterPro" id="IPR000742">
    <property type="entry name" value="EGF"/>
</dbReference>
<evidence type="ECO:0000256" key="3">
    <source>
        <dbReference type="SAM" id="Phobius"/>
    </source>
</evidence>
<evidence type="ECO:0000256" key="1">
    <source>
        <dbReference type="PROSITE-ProRule" id="PRU00076"/>
    </source>
</evidence>
<dbReference type="EnsemblMetazoa" id="SCAU012946-RE">
    <property type="protein sequence ID" value="SCAU012946-PE"/>
    <property type="gene ID" value="SCAU012946"/>
</dbReference>